<dbReference type="EMBL" id="AZIM01005677">
    <property type="protein sequence ID" value="ETE59326.1"/>
    <property type="molecule type" value="Genomic_DNA"/>
</dbReference>
<keyword evidence="2" id="KW-0406">Ion transport</keyword>
<proteinExistence type="predicted"/>
<accession>V8NBJ1</accession>
<feature type="non-terminal residue" evidence="2">
    <location>
        <position position="1"/>
    </location>
</feature>
<dbReference type="AlphaFoldDB" id="V8NBJ1"/>
<dbReference type="InterPro" id="IPR015449">
    <property type="entry name" value="K_chnl_Ca-activ_SK"/>
</dbReference>
<dbReference type="Gene3D" id="1.10.287.70">
    <property type="match status" value="1"/>
</dbReference>
<keyword evidence="2" id="KW-0813">Transport</keyword>
<gene>
    <name evidence="2" type="primary">Kcnn1</name>
    <name evidence="2" type="ORF">L345_14946</name>
</gene>
<reference evidence="2 3" key="1">
    <citation type="journal article" date="2013" name="Proc. Natl. Acad. Sci. U.S.A.">
        <title>The king cobra genome reveals dynamic gene evolution and adaptation in the snake venom system.</title>
        <authorList>
            <person name="Vonk F.J."/>
            <person name="Casewell N.R."/>
            <person name="Henkel C.V."/>
            <person name="Heimberg A.M."/>
            <person name="Jansen H.J."/>
            <person name="McCleary R.J."/>
            <person name="Kerkkamp H.M."/>
            <person name="Vos R.A."/>
            <person name="Guerreiro I."/>
            <person name="Calvete J.J."/>
            <person name="Wuster W."/>
            <person name="Woods A.E."/>
            <person name="Logan J.M."/>
            <person name="Harrison R.A."/>
            <person name="Castoe T.A."/>
            <person name="de Koning A.P."/>
            <person name="Pollock D.D."/>
            <person name="Yandell M."/>
            <person name="Calderon D."/>
            <person name="Renjifo C."/>
            <person name="Currier R.B."/>
            <person name="Salgado D."/>
            <person name="Pla D."/>
            <person name="Sanz L."/>
            <person name="Hyder A.S."/>
            <person name="Ribeiro J.M."/>
            <person name="Arntzen J.W."/>
            <person name="van den Thillart G.E."/>
            <person name="Boetzer M."/>
            <person name="Pirovano W."/>
            <person name="Dirks R.P."/>
            <person name="Spaink H.P."/>
            <person name="Duboule D."/>
            <person name="McGlinn E."/>
            <person name="Kini R.M."/>
            <person name="Richardson M.K."/>
        </authorList>
    </citation>
    <scope>NUCLEOTIDE SEQUENCE</scope>
    <source>
        <tissue evidence="2">Blood</tissue>
    </source>
</reference>
<feature type="region of interest" description="Disordered" evidence="1">
    <location>
        <begin position="122"/>
        <end position="147"/>
    </location>
</feature>
<dbReference type="OrthoDB" id="73653at2759"/>
<name>V8NBJ1_OPHHA</name>
<evidence type="ECO:0000313" key="2">
    <source>
        <dbReference type="EMBL" id="ETE59326.1"/>
    </source>
</evidence>
<dbReference type="GO" id="GO:0005516">
    <property type="term" value="F:calmodulin binding"/>
    <property type="evidence" value="ECO:0007669"/>
    <property type="project" value="InterPro"/>
</dbReference>
<dbReference type="PANTHER" id="PTHR10153">
    <property type="entry name" value="SMALL CONDUCTANCE CALCIUM-ACTIVATED POTASSIUM CHANNEL"/>
    <property type="match status" value="1"/>
</dbReference>
<dbReference type="SUPFAM" id="SSF81327">
    <property type="entry name" value="Small-conductance potassium channel"/>
    <property type="match status" value="1"/>
</dbReference>
<keyword evidence="2" id="KW-0407">Ion channel</keyword>
<evidence type="ECO:0000313" key="3">
    <source>
        <dbReference type="Proteomes" id="UP000018936"/>
    </source>
</evidence>
<dbReference type="GO" id="GO:0016020">
    <property type="term" value="C:membrane"/>
    <property type="evidence" value="ECO:0007669"/>
    <property type="project" value="InterPro"/>
</dbReference>
<dbReference type="GO" id="GO:0016286">
    <property type="term" value="F:small conductance calcium-activated potassium channel activity"/>
    <property type="evidence" value="ECO:0007669"/>
    <property type="project" value="InterPro"/>
</dbReference>
<comment type="caution">
    <text evidence="2">The sequence shown here is derived from an EMBL/GenBank/DDBJ whole genome shotgun (WGS) entry which is preliminary data.</text>
</comment>
<feature type="compositionally biased region" description="Pro residues" evidence="1">
    <location>
        <begin position="130"/>
        <end position="142"/>
    </location>
</feature>
<keyword evidence="3" id="KW-1185">Reference proteome</keyword>
<protein>
    <submittedName>
        <fullName evidence="2">Small conductance calcium-activated potassium channel protein 1</fullName>
    </submittedName>
</protein>
<sequence length="229" mass="24885">MTVFPTCDCCGSLPGGPGRLATDSCLRRPQCPWPSQWGSWIHLTTVGPTSQLQRFIEWRWQEGLLTRAKLPPQGWRTPCAESALQTPLSSAGFHFPVPALLGFSLQGSLETLQRLRLGNRSEAQPLRGWPSPPGDPKAPPEPGGRDGWAWGAPFLPLSLGNDSAPPPPVVSQGAGCTALVVAVVARKLELTKAEKHVHNFMMDTQLTKRVRPLAPAELPSPLLPWERST</sequence>
<dbReference type="InterPro" id="IPR036122">
    <property type="entry name" value="CaM-bd_dom_sf"/>
</dbReference>
<organism evidence="2 3">
    <name type="scientific">Ophiophagus hannah</name>
    <name type="common">King cobra</name>
    <name type="synonym">Naja hannah</name>
    <dbReference type="NCBI Taxonomy" id="8665"/>
    <lineage>
        <taxon>Eukaryota</taxon>
        <taxon>Metazoa</taxon>
        <taxon>Chordata</taxon>
        <taxon>Craniata</taxon>
        <taxon>Vertebrata</taxon>
        <taxon>Euteleostomi</taxon>
        <taxon>Lepidosauria</taxon>
        <taxon>Squamata</taxon>
        <taxon>Bifurcata</taxon>
        <taxon>Unidentata</taxon>
        <taxon>Episquamata</taxon>
        <taxon>Toxicofera</taxon>
        <taxon>Serpentes</taxon>
        <taxon>Colubroidea</taxon>
        <taxon>Elapidae</taxon>
        <taxon>Elapinae</taxon>
        <taxon>Ophiophagus</taxon>
    </lineage>
</organism>
<dbReference type="Proteomes" id="UP000018936">
    <property type="component" value="Unassembled WGS sequence"/>
</dbReference>
<evidence type="ECO:0000256" key="1">
    <source>
        <dbReference type="SAM" id="MobiDB-lite"/>
    </source>
</evidence>